<reference evidence="1 2" key="1">
    <citation type="submission" date="2019-08" db="EMBL/GenBank/DDBJ databases">
        <authorList>
            <person name="Peeters C."/>
        </authorList>
    </citation>
    <scope>NUCLEOTIDE SEQUENCE [LARGE SCALE GENOMIC DNA]</scope>
    <source>
        <strain evidence="1 2">LMG 20603</strain>
    </source>
</reference>
<proteinExistence type="predicted"/>
<evidence type="ECO:0000313" key="2">
    <source>
        <dbReference type="Proteomes" id="UP000382040"/>
    </source>
</evidence>
<dbReference type="OrthoDB" id="7920316at2"/>
<dbReference type="RefSeq" id="WP_150561428.1">
    <property type="nucleotide sequence ID" value="NZ_CABPST010000014.1"/>
</dbReference>
<evidence type="ECO:0000313" key="1">
    <source>
        <dbReference type="EMBL" id="VVE90281.1"/>
    </source>
</evidence>
<sequence>MNESTAVGILKNNGWKLEKDEVGDNVLFIVLEEKLINITPTIKRLKCKYTISFIPTLSTICFSNIANKINKSSSISPLACMPGDFYETINIEEETIISIANGVINWAKGVDINTEIHRHAQLPTNSKGAMPLRHLAALALLGDTEKLEMYRTSFELGDRLDFVPYISIEMIGRALEIAHAKNAHLPR</sequence>
<dbReference type="Pfam" id="PF22499">
    <property type="entry name" value="DUF6990"/>
    <property type="match status" value="1"/>
</dbReference>
<gene>
    <name evidence="1" type="ORF">PBR20603_04263</name>
</gene>
<name>A0A5E5BVB7_9BURK</name>
<accession>A0A5E5BVB7</accession>
<dbReference type="EMBL" id="CABPST010000014">
    <property type="protein sequence ID" value="VVE90281.1"/>
    <property type="molecule type" value="Genomic_DNA"/>
</dbReference>
<organism evidence="1 2">
    <name type="scientific">Pandoraea bronchicola</name>
    <dbReference type="NCBI Taxonomy" id="2508287"/>
    <lineage>
        <taxon>Bacteria</taxon>
        <taxon>Pseudomonadati</taxon>
        <taxon>Pseudomonadota</taxon>
        <taxon>Betaproteobacteria</taxon>
        <taxon>Burkholderiales</taxon>
        <taxon>Burkholderiaceae</taxon>
        <taxon>Pandoraea</taxon>
    </lineage>
</organism>
<protein>
    <submittedName>
        <fullName evidence="1">Uncharacterized protein</fullName>
    </submittedName>
</protein>
<dbReference type="Proteomes" id="UP000382040">
    <property type="component" value="Unassembled WGS sequence"/>
</dbReference>
<dbReference type="InterPro" id="IPR054259">
    <property type="entry name" value="DUF6990"/>
</dbReference>
<dbReference type="AlphaFoldDB" id="A0A5E5BVB7"/>
<keyword evidence="2" id="KW-1185">Reference proteome</keyword>